<sequence length="144" mass="16845">MGFWDSIKNAAIKAKCGVGIHGGNYKLIDGETCKYSKLCPDCNRTIQKEQHKYGEENYKYDFKCITVKKCIDCGAEQEGERHERFVEIAVDDYCNVKERCVRCFTERVHGKRHNWYLSGSSDTYRHYKCSVCGEEKEERKTSFR</sequence>
<protein>
    <submittedName>
        <fullName evidence="1">Uncharacterized protein</fullName>
    </submittedName>
</protein>
<reference evidence="1" key="1">
    <citation type="submission" date="2015-06" db="EMBL/GenBank/DDBJ databases">
        <authorList>
            <person name="Joergensen T."/>
        </authorList>
    </citation>
    <scope>NUCLEOTIDE SEQUENCE</scope>
    <source>
        <plasmid evidence="1">pRGFK0796</plasmid>
    </source>
</reference>
<name>A0A0H5Q391_9ZZZZ</name>
<dbReference type="EMBL" id="LN853404">
    <property type="protein sequence ID" value="CRY95860.1"/>
    <property type="molecule type" value="Genomic_DNA"/>
</dbReference>
<evidence type="ECO:0000313" key="1">
    <source>
        <dbReference type="EMBL" id="CRY95860.1"/>
    </source>
</evidence>
<reference evidence="1" key="2">
    <citation type="submission" date="2015-07" db="EMBL/GenBank/DDBJ databases">
        <title>Plasmids, circular viruses and viroids from rat gut.</title>
        <authorList>
            <person name="Jorgensen T.J."/>
            <person name="Hansen M.A."/>
            <person name="Xu Z."/>
            <person name="Tabak M.A."/>
            <person name="Sorensen S.J."/>
            <person name="Hansen L.H."/>
        </authorList>
    </citation>
    <scope>NUCLEOTIDE SEQUENCE</scope>
    <source>
        <plasmid evidence="1">pRGFK0796</plasmid>
    </source>
</reference>
<keyword evidence="1" id="KW-0614">Plasmid</keyword>
<dbReference type="AlphaFoldDB" id="A0A0H5Q391"/>
<organism evidence="1">
    <name type="scientific">uncultured prokaryote</name>
    <dbReference type="NCBI Taxonomy" id="198431"/>
    <lineage>
        <taxon>unclassified sequences</taxon>
        <taxon>environmental samples</taxon>
    </lineage>
</organism>
<proteinExistence type="predicted"/>
<geneLocation type="plasmid" evidence="1">
    <name>pRGFK0796</name>
</geneLocation>
<accession>A0A0H5Q391</accession>